<sequence>MAIASSSSTPIISLEPYSLAPKMRGSDSSDSLHSLRRPSDTGIGANNFLPSQKFYDEVSESIQSSTESSTISSSFITHARENVLSMMTSLQERAPLSGWKHFLLYLVYYLLMLWSQMFVPTLRNHRWGYEGSYVFEVLNFPTTLLFNMIPYYGAIGLSAFFMSVICVTCVLFCLAYYLTIKPNNHFKLLKLSLWYLSWFIKGSYLIGSHLLVGFLDCNYFQKISITVETVFGTSTVEVNPLNRFDLIGCMDSENTIMIVLSICTLFTLIIIYPLTEFVTSNSNPQSKIPLTSETSLMFSIVGVLNIIGLICELVIPKEYSYVSSIANVLISGLCCITQLRHVPFFTHYENAIVQGVYGARLAASVGSLITSLVNSNNESAIGGGLVGFTIALMILGFVLGFLVQFVWIWVKLRSIRSFIIVNSHPSSMEIKESAETDLALLNYIEKMASVVYSDLDESKSVQYLNLFLKLSLRRKNDAIIAFCFVKGLVQHKMFRNVSSLIYSSLLVQTFWSEEQNSSVLATSLLRKAMKSDPAFFEVLAIQERIKEVESNSFSKSGLFEISCQIQKLEKLQSNLLALHKVFWKEMANEHINYESLKKTNRTIYNLTSECKSMLKNLSFNYKHNKTVLRVQANFIENFEFNKPLADSLYAEANSLEEEEMKKKRRGSHSRAPPTKRNNRIVPNEKLETASAFFEEGSNIDTAEQEKLEEMEDAFDNPQLKKEILFLNAIANPKPNGIVKILSFSYFLFVIACIVASIVLSVFYSFQVKSTVPYVEHVCFPGTLPFSIIRNIRACQNWINTFNFQEVEFPPLTEGYPSISKSAYILDHKKKLETSLEYLKRLVSIGQEGVFTDAIYTDYSSSIYSINFPTEDASDPHFYSGPYQTRNASIVDITNSLIKYTQLLIDDFPLELLLSVENSSSLIERQKLLNITSQDSYFNPLPNFNFNYLWANKGVFTTAYEGFCTKYLDSTISVIDQSVNQFMIYTAVMLSAFVLVSAMFIALMLVELSNMKKLAKLFETQIKKDIIGKIFHNISNRLQNDAIGSTRIISIDQIKPNLFVIFSCIVIVVSTCATIALMFTEAYVNGQEAINTMTRVRLSIQAGVNVERSAFSAQEFYTYFGAEQFTSPTAPLRYKLKRTVSFGDLRLWQARSRFDSLAAGVNDGIAAASDYMSKLIYGSKELSLVPLLGKYPTVDKIISVGVDNCTEYMRANNITFIYATFKLYCQGLETVFSDFASTAPQLVIDSRKHYILQQSVISNGTLLDPFTLAMRNNLLLRLSQPLIAKYTAFIKEFVKESSVPVFSVTISSSIIGLIVILSSVLVFCYMLSNFWSQYHSFRNMLNYLPIDVIDHNELLREFALHHKLETNYPFLLRKKTAHPLDETNDEYSSLKVVFNSSVEGTMICKENGEIELFNSSGLRMFGSKSLDILGTSMLDLFDNPFRAQVKQLCHALISQSKEQQSNENNEQKLVESLEVDMMRKNNTKFPAKITIYAIRLLGKDAKILITFKDITQEKKQSLLLADEKKKSENLLKNILPIKVANRLKAGETFIAEKFDDITCFFSDM</sequence>
<feature type="domain" description="PAS" evidence="3">
    <location>
        <begin position="1385"/>
        <end position="1455"/>
    </location>
</feature>
<dbReference type="Gene3D" id="6.10.250.780">
    <property type="match status" value="1"/>
</dbReference>
<evidence type="ECO:0000313" key="4">
    <source>
        <dbReference type="EMBL" id="EFC50048.1"/>
    </source>
</evidence>
<dbReference type="InterPro" id="IPR000014">
    <property type="entry name" value="PAS"/>
</dbReference>
<feature type="transmembrane region" description="Helical" evidence="2">
    <location>
        <begin position="1056"/>
        <end position="1078"/>
    </location>
</feature>
<dbReference type="KEGG" id="ngr:NAEGRDRAFT_61738"/>
<keyword evidence="2" id="KW-1133">Transmembrane helix</keyword>
<dbReference type="InterPro" id="IPR035965">
    <property type="entry name" value="PAS-like_dom_sf"/>
</dbReference>
<dbReference type="PANTHER" id="PTHR31600:SF2">
    <property type="entry name" value="GAMETE ENRICHED GENE 10 PROTEIN-RELATED"/>
    <property type="match status" value="1"/>
</dbReference>
<dbReference type="VEuPathDB" id="AmoebaDB:NAEGRDRAFT_61738"/>
<proteinExistence type="predicted"/>
<dbReference type="InterPro" id="IPR052994">
    <property type="entry name" value="Tiny_macrocysts_regulators"/>
</dbReference>
<feature type="transmembrane region" description="Helical" evidence="2">
    <location>
        <begin position="102"/>
        <end position="119"/>
    </location>
</feature>
<evidence type="ECO:0000256" key="2">
    <source>
        <dbReference type="SAM" id="Phobius"/>
    </source>
</evidence>
<dbReference type="Proteomes" id="UP000006671">
    <property type="component" value="Unassembled WGS sequence"/>
</dbReference>
<gene>
    <name evidence="4" type="ORF">NAEGRDRAFT_61738</name>
</gene>
<dbReference type="Pfam" id="PF13426">
    <property type="entry name" value="PAS_9"/>
    <property type="match status" value="1"/>
</dbReference>
<feature type="transmembrane region" description="Helical" evidence="2">
    <location>
        <begin position="191"/>
        <end position="212"/>
    </location>
</feature>
<dbReference type="Pfam" id="PF25474">
    <property type="entry name" value="TPR_TmcB"/>
    <property type="match status" value="1"/>
</dbReference>
<feature type="transmembrane region" description="Helical" evidence="2">
    <location>
        <begin position="385"/>
        <end position="410"/>
    </location>
</feature>
<feature type="transmembrane region" description="Helical" evidence="2">
    <location>
        <begin position="296"/>
        <end position="315"/>
    </location>
</feature>
<dbReference type="PANTHER" id="PTHR31600">
    <property type="entry name" value="TINY MACROCYSTS PROTEIN B-RELATED"/>
    <property type="match status" value="1"/>
</dbReference>
<dbReference type="SMART" id="SM00091">
    <property type="entry name" value="PAS"/>
    <property type="match status" value="1"/>
</dbReference>
<dbReference type="EMBL" id="GG738846">
    <property type="protein sequence ID" value="EFC50048.1"/>
    <property type="molecule type" value="Genomic_DNA"/>
</dbReference>
<feature type="transmembrane region" description="Helical" evidence="2">
    <location>
        <begin position="981"/>
        <end position="1005"/>
    </location>
</feature>
<dbReference type="PROSITE" id="PS50112">
    <property type="entry name" value="PAS"/>
    <property type="match status" value="1"/>
</dbReference>
<dbReference type="NCBIfam" id="TIGR00229">
    <property type="entry name" value="sensory_box"/>
    <property type="match status" value="1"/>
</dbReference>
<reference evidence="4 5" key="1">
    <citation type="journal article" date="2010" name="Cell">
        <title>The genome of Naegleria gruberi illuminates early eukaryotic versatility.</title>
        <authorList>
            <person name="Fritz-Laylin L.K."/>
            <person name="Prochnik S.E."/>
            <person name="Ginger M.L."/>
            <person name="Dacks J.B."/>
            <person name="Carpenter M.L."/>
            <person name="Field M.C."/>
            <person name="Kuo A."/>
            <person name="Paredez A."/>
            <person name="Chapman J."/>
            <person name="Pham J."/>
            <person name="Shu S."/>
            <person name="Neupane R."/>
            <person name="Cipriano M."/>
            <person name="Mancuso J."/>
            <person name="Tu H."/>
            <person name="Salamov A."/>
            <person name="Lindquist E."/>
            <person name="Shapiro H."/>
            <person name="Lucas S."/>
            <person name="Grigoriev I.V."/>
            <person name="Cande W.Z."/>
            <person name="Fulton C."/>
            <person name="Rokhsar D.S."/>
            <person name="Dawson S.C."/>
        </authorList>
    </citation>
    <scope>NUCLEOTIDE SEQUENCE [LARGE SCALE GENOMIC DNA]</scope>
    <source>
        <strain evidence="4 5">NEG-M</strain>
    </source>
</reference>
<evidence type="ECO:0000256" key="1">
    <source>
        <dbReference type="SAM" id="MobiDB-lite"/>
    </source>
</evidence>
<dbReference type="InParanoid" id="D2UYX7"/>
<dbReference type="GeneID" id="8863029"/>
<feature type="transmembrane region" description="Helical" evidence="2">
    <location>
        <begin position="151"/>
        <end position="179"/>
    </location>
</feature>
<dbReference type="OMA" id="THARENV"/>
<feature type="region of interest" description="Disordered" evidence="1">
    <location>
        <begin position="659"/>
        <end position="680"/>
    </location>
</feature>
<dbReference type="CDD" id="cd00130">
    <property type="entry name" value="PAS"/>
    <property type="match status" value="1"/>
</dbReference>
<evidence type="ECO:0000259" key="3">
    <source>
        <dbReference type="PROSITE" id="PS50112"/>
    </source>
</evidence>
<evidence type="ECO:0000313" key="5">
    <source>
        <dbReference type="Proteomes" id="UP000006671"/>
    </source>
</evidence>
<dbReference type="InterPro" id="IPR057352">
    <property type="entry name" value="TPR_TmcB/C"/>
</dbReference>
<organism evidence="5">
    <name type="scientific">Naegleria gruberi</name>
    <name type="common">Amoeba</name>
    <dbReference type="NCBI Taxonomy" id="5762"/>
    <lineage>
        <taxon>Eukaryota</taxon>
        <taxon>Discoba</taxon>
        <taxon>Heterolobosea</taxon>
        <taxon>Tetramitia</taxon>
        <taxon>Eutetramitia</taxon>
        <taxon>Vahlkampfiidae</taxon>
        <taxon>Naegleria</taxon>
    </lineage>
</organism>
<feature type="transmembrane region" description="Helical" evidence="2">
    <location>
        <begin position="256"/>
        <end position="275"/>
    </location>
</feature>
<dbReference type="SUPFAM" id="SSF55785">
    <property type="entry name" value="PYP-like sensor domain (PAS domain)"/>
    <property type="match status" value="1"/>
</dbReference>
<dbReference type="RefSeq" id="XP_002682792.1">
    <property type="nucleotide sequence ID" value="XM_002682746.1"/>
</dbReference>
<dbReference type="Gene3D" id="3.30.450.20">
    <property type="entry name" value="PAS domain"/>
    <property type="match status" value="1"/>
</dbReference>
<keyword evidence="2" id="KW-0812">Transmembrane</keyword>
<name>D2UYX7_NAEGR</name>
<feature type="transmembrane region" description="Helical" evidence="2">
    <location>
        <begin position="351"/>
        <end position="373"/>
    </location>
</feature>
<accession>D2UYX7</accession>
<feature type="transmembrane region" description="Helical" evidence="2">
    <location>
        <begin position="1309"/>
        <end position="1330"/>
    </location>
</feature>
<keyword evidence="5" id="KW-1185">Reference proteome</keyword>
<feature type="transmembrane region" description="Helical" evidence="2">
    <location>
        <begin position="743"/>
        <end position="765"/>
    </location>
</feature>
<keyword evidence="2" id="KW-0472">Membrane</keyword>
<protein>
    <submittedName>
        <fullName evidence="4">Predicted protein</fullName>
    </submittedName>
</protein>